<reference evidence="1 2" key="1">
    <citation type="journal article" date="2019" name="Sci. Rep.">
        <title>Orb-weaving spider Araneus ventricosus genome elucidates the spidroin gene catalogue.</title>
        <authorList>
            <person name="Kono N."/>
            <person name="Nakamura H."/>
            <person name="Ohtoshi R."/>
            <person name="Moran D.A.P."/>
            <person name="Shinohara A."/>
            <person name="Yoshida Y."/>
            <person name="Fujiwara M."/>
            <person name="Mori M."/>
            <person name="Tomita M."/>
            <person name="Arakawa K."/>
        </authorList>
    </citation>
    <scope>NUCLEOTIDE SEQUENCE [LARGE SCALE GENOMIC DNA]</scope>
</reference>
<keyword evidence="2" id="KW-1185">Reference proteome</keyword>
<name>A0A4Y2JAU0_ARAVE</name>
<organism evidence="1 2">
    <name type="scientific">Araneus ventricosus</name>
    <name type="common">Orbweaver spider</name>
    <name type="synonym">Epeira ventricosa</name>
    <dbReference type="NCBI Taxonomy" id="182803"/>
    <lineage>
        <taxon>Eukaryota</taxon>
        <taxon>Metazoa</taxon>
        <taxon>Ecdysozoa</taxon>
        <taxon>Arthropoda</taxon>
        <taxon>Chelicerata</taxon>
        <taxon>Arachnida</taxon>
        <taxon>Araneae</taxon>
        <taxon>Araneomorphae</taxon>
        <taxon>Entelegynae</taxon>
        <taxon>Araneoidea</taxon>
        <taxon>Araneidae</taxon>
        <taxon>Araneus</taxon>
    </lineage>
</organism>
<gene>
    <name evidence="1" type="ORF">AVEN_40620_1</name>
</gene>
<dbReference type="AlphaFoldDB" id="A0A4Y2JAU0"/>
<evidence type="ECO:0000313" key="1">
    <source>
        <dbReference type="EMBL" id="GBM87045.1"/>
    </source>
</evidence>
<evidence type="ECO:0000313" key="2">
    <source>
        <dbReference type="Proteomes" id="UP000499080"/>
    </source>
</evidence>
<sequence length="174" mass="19338">MPGVVRRVDLLVLVDRRCMESFESLSWTRICPGWGTVIPGQSGCQVVASLHSWSYWLHRDCLGAITGPKWLSRLLHSWSKRLSRLLWSLSWGGRCTRVLFLSLVGRGLLAPGVVPGFACSCTGFPLSPGRVHGVDPPPSGRSTRWFVIWSHDYAWCGSEWCGLSTLVTAGLWNI</sequence>
<comment type="caution">
    <text evidence="1">The sequence shown here is derived from an EMBL/GenBank/DDBJ whole genome shotgun (WGS) entry which is preliminary data.</text>
</comment>
<dbReference type="Proteomes" id="UP000499080">
    <property type="component" value="Unassembled WGS sequence"/>
</dbReference>
<accession>A0A4Y2JAU0</accession>
<protein>
    <submittedName>
        <fullName evidence="1">Uncharacterized protein</fullName>
    </submittedName>
</protein>
<dbReference type="EMBL" id="BGPR01003355">
    <property type="protein sequence ID" value="GBM87045.1"/>
    <property type="molecule type" value="Genomic_DNA"/>
</dbReference>
<proteinExistence type="predicted"/>